<name>A0ABD4JKT0_9BACT</name>
<dbReference type="SUPFAM" id="SSF55729">
    <property type="entry name" value="Acyl-CoA N-acyltransferases (Nat)"/>
    <property type="match status" value="1"/>
</dbReference>
<protein>
    <submittedName>
        <fullName evidence="4">N-acetyltransferase</fullName>
    </submittedName>
</protein>
<sequence length="152" mass="17177">MITLVKPKPKDIKNMQELVAPEVASGVILPRSDDEISTNIRSYIIAKDDDKIVGFCALHIHAPDLAEIRSLIVDKNLRGGGIGSMMVNALLKEAKEYEISRVFTLTYQRRFFEKLGFKEIPKSELPAQKIWADCIKCKHFPVCDEIALIHNL</sequence>
<evidence type="ECO:0000256" key="2">
    <source>
        <dbReference type="ARBA" id="ARBA00023315"/>
    </source>
</evidence>
<keyword evidence="1" id="KW-0808">Transferase</keyword>
<dbReference type="Proteomes" id="UP001318760">
    <property type="component" value="Unassembled WGS sequence"/>
</dbReference>
<dbReference type="RefSeq" id="WP_336610030.1">
    <property type="nucleotide sequence ID" value="NZ_JADBHS010000014.1"/>
</dbReference>
<dbReference type="InterPro" id="IPR016181">
    <property type="entry name" value="Acyl_CoA_acyltransferase"/>
</dbReference>
<dbReference type="InterPro" id="IPR045039">
    <property type="entry name" value="NSI-like"/>
</dbReference>
<organism evidence="4 5">
    <name type="scientific">Campylobacter californiensis</name>
    <dbReference type="NCBI Taxonomy" id="1032243"/>
    <lineage>
        <taxon>Bacteria</taxon>
        <taxon>Pseudomonadati</taxon>
        <taxon>Campylobacterota</taxon>
        <taxon>Epsilonproteobacteria</taxon>
        <taxon>Campylobacterales</taxon>
        <taxon>Campylobacteraceae</taxon>
        <taxon>Campylobacter</taxon>
    </lineage>
</organism>
<dbReference type="EMBL" id="JADBHS010000014">
    <property type="protein sequence ID" value="MBE2986918.1"/>
    <property type="molecule type" value="Genomic_DNA"/>
</dbReference>
<dbReference type="GO" id="GO:0016746">
    <property type="term" value="F:acyltransferase activity"/>
    <property type="evidence" value="ECO:0007669"/>
    <property type="project" value="UniProtKB-KW"/>
</dbReference>
<evidence type="ECO:0000256" key="1">
    <source>
        <dbReference type="ARBA" id="ARBA00022679"/>
    </source>
</evidence>
<dbReference type="Pfam" id="PF00583">
    <property type="entry name" value="Acetyltransf_1"/>
    <property type="match status" value="1"/>
</dbReference>
<keyword evidence="2" id="KW-0012">Acyltransferase</keyword>
<evidence type="ECO:0000259" key="3">
    <source>
        <dbReference type="PROSITE" id="PS51186"/>
    </source>
</evidence>
<evidence type="ECO:0000313" key="5">
    <source>
        <dbReference type="Proteomes" id="UP001318760"/>
    </source>
</evidence>
<dbReference type="CDD" id="cd04301">
    <property type="entry name" value="NAT_SF"/>
    <property type="match status" value="1"/>
</dbReference>
<dbReference type="AlphaFoldDB" id="A0ABD4JKT0"/>
<dbReference type="PANTHER" id="PTHR43626:SF4">
    <property type="entry name" value="GCN5-RELATED N-ACETYLTRANSFERASE 2, CHLOROPLASTIC"/>
    <property type="match status" value="1"/>
</dbReference>
<accession>A0ABD4JKT0</accession>
<dbReference type="NCBIfam" id="NF005840">
    <property type="entry name" value="PRK07757.1"/>
    <property type="match status" value="1"/>
</dbReference>
<comment type="caution">
    <text evidence="4">The sequence shown here is derived from an EMBL/GenBank/DDBJ whole genome shotgun (WGS) entry which is preliminary data.</text>
</comment>
<feature type="domain" description="N-acetyltransferase" evidence="3">
    <location>
        <begin position="2"/>
        <end position="141"/>
    </location>
</feature>
<dbReference type="InterPro" id="IPR000182">
    <property type="entry name" value="GNAT_dom"/>
</dbReference>
<proteinExistence type="predicted"/>
<dbReference type="PANTHER" id="PTHR43626">
    <property type="entry name" value="ACYL-COA N-ACYLTRANSFERASE"/>
    <property type="match status" value="1"/>
</dbReference>
<reference evidence="4 5" key="1">
    <citation type="submission" date="2020-10" db="EMBL/GenBank/DDBJ databases">
        <title>Campylobacter californiensis sp. nov. isolated from cattle and feral swine in California.</title>
        <authorList>
            <person name="Miller W.G."/>
        </authorList>
    </citation>
    <scope>NUCLEOTIDE SEQUENCE [LARGE SCALE GENOMIC DNA]</scope>
    <source>
        <strain evidence="4 5">RM12919</strain>
    </source>
</reference>
<dbReference type="Gene3D" id="3.40.630.30">
    <property type="match status" value="1"/>
</dbReference>
<evidence type="ECO:0000313" key="4">
    <source>
        <dbReference type="EMBL" id="MBE2986918.1"/>
    </source>
</evidence>
<dbReference type="PROSITE" id="PS51186">
    <property type="entry name" value="GNAT"/>
    <property type="match status" value="1"/>
</dbReference>
<gene>
    <name evidence="4" type="ORF">CCAL12919_07270</name>
</gene>